<proteinExistence type="predicted"/>
<dbReference type="Proteomes" id="UP000199529">
    <property type="component" value="Unassembled WGS sequence"/>
</dbReference>
<reference evidence="3" key="1">
    <citation type="submission" date="2016-10" db="EMBL/GenBank/DDBJ databases">
        <authorList>
            <person name="Varghese N."/>
            <person name="Submissions S."/>
        </authorList>
    </citation>
    <scope>NUCLEOTIDE SEQUENCE [LARGE SCALE GENOMIC DNA]</scope>
    <source>
        <strain evidence="3">CGMCC 4.3530</strain>
    </source>
</reference>
<dbReference type="STRING" id="418495.SAMN05216215_108733"/>
<dbReference type="RefSeq" id="WP_093278265.1">
    <property type="nucleotide sequence ID" value="NZ_FNOK01000087.1"/>
</dbReference>
<accession>A0A1H3TNJ8</accession>
<keyword evidence="3" id="KW-1185">Reference proteome</keyword>
<dbReference type="EMBL" id="FNOK01000087">
    <property type="protein sequence ID" value="SDZ51468.1"/>
    <property type="molecule type" value="Genomic_DNA"/>
</dbReference>
<feature type="region of interest" description="Disordered" evidence="1">
    <location>
        <begin position="87"/>
        <end position="120"/>
    </location>
</feature>
<sequence length="195" mass="21102">MTAAPPERRRAEAVRAAAGALDVLNIADVDALLRVAAWILGEHQADDDTEAAAWARSMANMPDDKVHALLVRGGWLPTDEHPAVREAEAADRAEQAAAKGGQIAPTPGGDQQDDGPEADRFGTVRVHPGEDPEDPIARRAWLINARGIGPMTWWDDDAVSWRSHAEVQGWPRQSLADVARVLSHLGTAHTDNTRR</sequence>
<dbReference type="AlphaFoldDB" id="A0A1H3TNJ8"/>
<dbReference type="OrthoDB" id="10003208at2"/>
<evidence type="ECO:0000313" key="2">
    <source>
        <dbReference type="EMBL" id="SDZ51468.1"/>
    </source>
</evidence>
<evidence type="ECO:0000256" key="1">
    <source>
        <dbReference type="SAM" id="MobiDB-lite"/>
    </source>
</evidence>
<name>A0A1H3TNJ8_9PSEU</name>
<protein>
    <submittedName>
        <fullName evidence="2">Uncharacterized protein</fullName>
    </submittedName>
</protein>
<evidence type="ECO:0000313" key="3">
    <source>
        <dbReference type="Proteomes" id="UP000199529"/>
    </source>
</evidence>
<gene>
    <name evidence="2" type="ORF">SAMN05216215_108733</name>
</gene>
<organism evidence="2 3">
    <name type="scientific">Saccharopolyspora shandongensis</name>
    <dbReference type="NCBI Taxonomy" id="418495"/>
    <lineage>
        <taxon>Bacteria</taxon>
        <taxon>Bacillati</taxon>
        <taxon>Actinomycetota</taxon>
        <taxon>Actinomycetes</taxon>
        <taxon>Pseudonocardiales</taxon>
        <taxon>Pseudonocardiaceae</taxon>
        <taxon>Saccharopolyspora</taxon>
    </lineage>
</organism>